<evidence type="ECO:0000313" key="3">
    <source>
        <dbReference type="EMBL" id="ABD67997.1"/>
    </source>
</evidence>
<dbReference type="PANTHER" id="PTHR13847">
    <property type="entry name" value="SARCOSINE DEHYDROGENASE-RELATED"/>
    <property type="match status" value="1"/>
</dbReference>
<evidence type="ECO:0000313" key="4">
    <source>
        <dbReference type="Proteomes" id="UP000008332"/>
    </source>
</evidence>
<dbReference type="RefSeq" id="WP_011462570.1">
    <property type="nucleotide sequence ID" value="NC_007908.1"/>
</dbReference>
<dbReference type="InterPro" id="IPR006076">
    <property type="entry name" value="FAD-dep_OxRdtase"/>
</dbReference>
<organism evidence="3 4">
    <name type="scientific">Albidiferax ferrireducens (strain ATCC BAA-621 / DSM 15236 / T118)</name>
    <name type="common">Rhodoferax ferrireducens</name>
    <dbReference type="NCBI Taxonomy" id="338969"/>
    <lineage>
        <taxon>Bacteria</taxon>
        <taxon>Pseudomonadati</taxon>
        <taxon>Pseudomonadota</taxon>
        <taxon>Betaproteobacteria</taxon>
        <taxon>Burkholderiales</taxon>
        <taxon>Comamonadaceae</taxon>
        <taxon>Rhodoferax</taxon>
    </lineage>
</organism>
<dbReference type="GO" id="GO:0016491">
    <property type="term" value="F:oxidoreductase activity"/>
    <property type="evidence" value="ECO:0007669"/>
    <property type="project" value="UniProtKB-KW"/>
</dbReference>
<protein>
    <submittedName>
        <fullName evidence="3">FAD dependent oxidoreductase</fullName>
    </submittedName>
</protein>
<dbReference type="Pfam" id="PF01266">
    <property type="entry name" value="DAO"/>
    <property type="match status" value="1"/>
</dbReference>
<feature type="domain" description="FAD dependent oxidoreductase" evidence="2">
    <location>
        <begin position="15"/>
        <end position="405"/>
    </location>
</feature>
<dbReference type="PANTHER" id="PTHR13847:SF289">
    <property type="entry name" value="GLYCINE OXIDASE"/>
    <property type="match status" value="1"/>
</dbReference>
<dbReference type="OrthoDB" id="18526at2"/>
<sequence length="425" mass="45636">MSHTGNTGTESKRSIAIIGAGVVGAASALALAAEGYLVTVFDHGEIGAGTSSGNAGGIVTGAVTPTATPGVLRSIPSYILDPHGAAVLRPSYFFQVLPWLLRFIEAGRPTRVSTIARALDPLVSKAMQSHLALADVSGSRDLIRPVGWLKVYGSDAGFSETELERELMTRHGVNFSVLTADEVADLEPKLNKNSYTRGLFQPDSGFVNYPMGLTQAYFEGARQRQAQYIQECVLEVRPSEGGGISIKTDKTSRRFDSVVVAAGAWSKKFAKQIGDSVSLDTERGYHISFGSTGDELLRRPVGFPEKHCVLSPMHDGISLVSGDELAGLTAPPDYRRIRALAPFARSVLPGLAEQTIQREWMGYRPSTPDSLPVIGRSPSCRNVFYAFGHGHLGLTLAAITAQLIAGMVSGRPDPFDLSPYRIDRF</sequence>
<dbReference type="SUPFAM" id="SSF54373">
    <property type="entry name" value="FAD-linked reductases, C-terminal domain"/>
    <property type="match status" value="1"/>
</dbReference>
<evidence type="ECO:0000256" key="1">
    <source>
        <dbReference type="ARBA" id="ARBA00023002"/>
    </source>
</evidence>
<proteinExistence type="predicted"/>
<keyword evidence="4" id="KW-1185">Reference proteome</keyword>
<dbReference type="AlphaFoldDB" id="Q222Q6"/>
<dbReference type="Gene3D" id="3.50.50.60">
    <property type="entry name" value="FAD/NAD(P)-binding domain"/>
    <property type="match status" value="2"/>
</dbReference>
<dbReference type="HOGENOM" id="CLU_007884_9_0_4"/>
<dbReference type="InterPro" id="IPR036188">
    <property type="entry name" value="FAD/NAD-bd_sf"/>
</dbReference>
<reference evidence="4" key="1">
    <citation type="submission" date="2006-02" db="EMBL/GenBank/DDBJ databases">
        <title>Complete sequence of chromosome of Rhodoferax ferrireducens DSM 15236.</title>
        <authorList>
            <person name="Copeland A."/>
            <person name="Lucas S."/>
            <person name="Lapidus A."/>
            <person name="Barry K."/>
            <person name="Detter J.C."/>
            <person name="Glavina del Rio T."/>
            <person name="Hammon N."/>
            <person name="Israni S."/>
            <person name="Pitluck S."/>
            <person name="Brettin T."/>
            <person name="Bruce D."/>
            <person name="Han C."/>
            <person name="Tapia R."/>
            <person name="Gilna P."/>
            <person name="Kiss H."/>
            <person name="Schmutz J."/>
            <person name="Larimer F."/>
            <person name="Land M."/>
            <person name="Kyrpides N."/>
            <person name="Ivanova N."/>
            <person name="Richardson P."/>
        </authorList>
    </citation>
    <scope>NUCLEOTIDE SEQUENCE [LARGE SCALE GENOMIC DNA]</scope>
    <source>
        <strain evidence="4">ATCC BAA-621 / DSM 15236 / T118</strain>
    </source>
</reference>
<dbReference type="GO" id="GO:0005737">
    <property type="term" value="C:cytoplasm"/>
    <property type="evidence" value="ECO:0007669"/>
    <property type="project" value="TreeGrafter"/>
</dbReference>
<name>Q222Q6_ALBFT</name>
<evidence type="ECO:0000259" key="2">
    <source>
        <dbReference type="Pfam" id="PF01266"/>
    </source>
</evidence>
<dbReference type="EMBL" id="CP000267">
    <property type="protein sequence ID" value="ABD67997.1"/>
    <property type="molecule type" value="Genomic_DNA"/>
</dbReference>
<dbReference type="Proteomes" id="UP000008332">
    <property type="component" value="Chromosome"/>
</dbReference>
<dbReference type="SUPFAM" id="SSF51905">
    <property type="entry name" value="FAD/NAD(P)-binding domain"/>
    <property type="match status" value="1"/>
</dbReference>
<accession>Q222Q6</accession>
<dbReference type="STRING" id="338969.Rfer_0240"/>
<dbReference type="KEGG" id="rfr:Rfer_0240"/>
<gene>
    <name evidence="3" type="ordered locus">Rfer_0240</name>
</gene>
<dbReference type="Gene3D" id="3.30.9.10">
    <property type="entry name" value="D-Amino Acid Oxidase, subunit A, domain 2"/>
    <property type="match status" value="1"/>
</dbReference>
<dbReference type="eggNOG" id="COG0665">
    <property type="taxonomic scope" value="Bacteria"/>
</dbReference>
<keyword evidence="1" id="KW-0560">Oxidoreductase</keyword>